<protein>
    <submittedName>
        <fullName evidence="1">Uncharacterized protein</fullName>
    </submittedName>
</protein>
<proteinExistence type="predicted"/>
<reference evidence="1 2" key="1">
    <citation type="journal article" date="2021" name="BMC Genomics">
        <title>Datura genome reveals duplications of psychoactive alkaloid biosynthetic genes and high mutation rate following tissue culture.</title>
        <authorList>
            <person name="Rajewski A."/>
            <person name="Carter-House D."/>
            <person name="Stajich J."/>
            <person name="Litt A."/>
        </authorList>
    </citation>
    <scope>NUCLEOTIDE SEQUENCE [LARGE SCALE GENOMIC DNA]</scope>
    <source>
        <strain evidence="1">AR-01</strain>
    </source>
</reference>
<organism evidence="1 2">
    <name type="scientific">Datura stramonium</name>
    <name type="common">Jimsonweed</name>
    <name type="synonym">Common thornapple</name>
    <dbReference type="NCBI Taxonomy" id="4076"/>
    <lineage>
        <taxon>Eukaryota</taxon>
        <taxon>Viridiplantae</taxon>
        <taxon>Streptophyta</taxon>
        <taxon>Embryophyta</taxon>
        <taxon>Tracheophyta</taxon>
        <taxon>Spermatophyta</taxon>
        <taxon>Magnoliopsida</taxon>
        <taxon>eudicotyledons</taxon>
        <taxon>Gunneridae</taxon>
        <taxon>Pentapetalae</taxon>
        <taxon>asterids</taxon>
        <taxon>lamiids</taxon>
        <taxon>Solanales</taxon>
        <taxon>Solanaceae</taxon>
        <taxon>Solanoideae</taxon>
        <taxon>Datureae</taxon>
        <taxon>Datura</taxon>
    </lineage>
</organism>
<sequence>MDVEARLHGGGCLSRRSSIDATCFGGASEREEEEREARRLGGSGLLLTAKLTKNGGRRERGLAKCRRLMVVVSLSSEREKRGERIGSVEDSQRDGLMVYVFVRYGKEEEKDRFGRLK</sequence>
<name>A0ABS8Y7M1_DATST</name>
<dbReference type="Proteomes" id="UP000823775">
    <property type="component" value="Unassembled WGS sequence"/>
</dbReference>
<gene>
    <name evidence="1" type="ORF">HAX54_049813</name>
</gene>
<evidence type="ECO:0000313" key="1">
    <source>
        <dbReference type="EMBL" id="MCE5167356.1"/>
    </source>
</evidence>
<evidence type="ECO:0000313" key="2">
    <source>
        <dbReference type="Proteomes" id="UP000823775"/>
    </source>
</evidence>
<dbReference type="EMBL" id="JACEIK010085441">
    <property type="protein sequence ID" value="MCE5167356.1"/>
    <property type="molecule type" value="Genomic_DNA"/>
</dbReference>
<comment type="caution">
    <text evidence="1">The sequence shown here is derived from an EMBL/GenBank/DDBJ whole genome shotgun (WGS) entry which is preliminary data.</text>
</comment>
<keyword evidence="2" id="KW-1185">Reference proteome</keyword>
<accession>A0ABS8Y7M1</accession>